<dbReference type="Proteomes" id="UP000499080">
    <property type="component" value="Unassembled WGS sequence"/>
</dbReference>
<organism evidence="1 2">
    <name type="scientific">Araneus ventricosus</name>
    <name type="common">Orbweaver spider</name>
    <name type="synonym">Epeira ventricosa</name>
    <dbReference type="NCBI Taxonomy" id="182803"/>
    <lineage>
        <taxon>Eukaryota</taxon>
        <taxon>Metazoa</taxon>
        <taxon>Ecdysozoa</taxon>
        <taxon>Arthropoda</taxon>
        <taxon>Chelicerata</taxon>
        <taxon>Arachnida</taxon>
        <taxon>Araneae</taxon>
        <taxon>Araneomorphae</taxon>
        <taxon>Entelegynae</taxon>
        <taxon>Araneoidea</taxon>
        <taxon>Araneidae</taxon>
        <taxon>Araneus</taxon>
    </lineage>
</organism>
<name>A0A4Y2I2Q0_ARAVE</name>
<gene>
    <name evidence="1" type="ORF">AVEN_190636_1</name>
</gene>
<sequence length="110" mass="12594">MASNDLVSSVRTRREASHHIQSGTQCHSTLISSEKWIGWAREVHCSAGPAYSFILRDIKGTRVISTEQLIARIAVAARHVPGILQILRNSIFRRRETWITDRGQHFERFL</sequence>
<evidence type="ECO:0000313" key="1">
    <source>
        <dbReference type="EMBL" id="GBM71772.1"/>
    </source>
</evidence>
<reference evidence="1 2" key="1">
    <citation type="journal article" date="2019" name="Sci. Rep.">
        <title>Orb-weaving spider Araneus ventricosus genome elucidates the spidroin gene catalogue.</title>
        <authorList>
            <person name="Kono N."/>
            <person name="Nakamura H."/>
            <person name="Ohtoshi R."/>
            <person name="Moran D.A.P."/>
            <person name="Shinohara A."/>
            <person name="Yoshida Y."/>
            <person name="Fujiwara M."/>
            <person name="Mori M."/>
            <person name="Tomita M."/>
            <person name="Arakawa K."/>
        </authorList>
    </citation>
    <scope>NUCLEOTIDE SEQUENCE [LARGE SCALE GENOMIC DNA]</scope>
</reference>
<evidence type="ECO:0000313" key="2">
    <source>
        <dbReference type="Proteomes" id="UP000499080"/>
    </source>
</evidence>
<accession>A0A4Y2I2Q0</accession>
<comment type="caution">
    <text evidence="1">The sequence shown here is derived from an EMBL/GenBank/DDBJ whole genome shotgun (WGS) entry which is preliminary data.</text>
</comment>
<dbReference type="AlphaFoldDB" id="A0A4Y2I2Q0"/>
<protein>
    <submittedName>
        <fullName evidence="1">Uncharacterized protein</fullName>
    </submittedName>
</protein>
<dbReference type="EMBL" id="BGPR01002333">
    <property type="protein sequence ID" value="GBM71772.1"/>
    <property type="molecule type" value="Genomic_DNA"/>
</dbReference>
<proteinExistence type="predicted"/>
<keyword evidence="2" id="KW-1185">Reference proteome</keyword>